<dbReference type="PANTHER" id="PTHR34631">
    <property type="match status" value="1"/>
</dbReference>
<dbReference type="EMBL" id="CP020660">
    <property type="protein sequence ID" value="ATF08803.1"/>
    <property type="molecule type" value="Genomic_DNA"/>
</dbReference>
<dbReference type="AlphaFoldDB" id="A0A291B737"/>
<dbReference type="Proteomes" id="UP000218160">
    <property type="component" value="Chromosome 1"/>
</dbReference>
<gene>
    <name evidence="2" type="ORF">BTN50_0265</name>
</gene>
<dbReference type="InterPro" id="IPR025668">
    <property type="entry name" value="Tnp_DDE_dom"/>
</dbReference>
<dbReference type="KEGG" id="elux:BTN50_0265"/>
<reference evidence="3" key="1">
    <citation type="submission" date="2017-04" db="EMBL/GenBank/DDBJ databases">
        <title>Genome evolution of the luminous symbionts of deep sea anglerfish.</title>
        <authorList>
            <person name="Hendry T.A."/>
        </authorList>
    </citation>
    <scope>NUCLEOTIDE SEQUENCE [LARGE SCALE GENOMIC DNA]</scope>
</reference>
<organism evidence="2 3">
    <name type="scientific">Candidatus Enterovibrio altilux</name>
    <dbReference type="NCBI Taxonomy" id="1927128"/>
    <lineage>
        <taxon>Bacteria</taxon>
        <taxon>Pseudomonadati</taxon>
        <taxon>Pseudomonadota</taxon>
        <taxon>Gammaproteobacteria</taxon>
        <taxon>Vibrionales</taxon>
        <taxon>Vibrionaceae</taxon>
        <taxon>Enterovibrio</taxon>
    </lineage>
</organism>
<dbReference type="PANTHER" id="PTHR34631:SF3">
    <property type="entry name" value="ISSOD12 TRANSPOSASE TNPA_ISSOD12"/>
    <property type="match status" value="1"/>
</dbReference>
<accession>A0A291B737</accession>
<proteinExistence type="predicted"/>
<evidence type="ECO:0000313" key="3">
    <source>
        <dbReference type="Proteomes" id="UP000218160"/>
    </source>
</evidence>
<evidence type="ECO:0000313" key="2">
    <source>
        <dbReference type="EMBL" id="ATF08803.1"/>
    </source>
</evidence>
<name>A0A291B737_9GAMM</name>
<dbReference type="InterPro" id="IPR053172">
    <property type="entry name" value="Tn903_transposase"/>
</dbReference>
<keyword evidence="3" id="KW-1185">Reference proteome</keyword>
<protein>
    <submittedName>
        <fullName evidence="2">Mobile element protein</fullName>
    </submittedName>
</protein>
<feature type="domain" description="Transposase DDE" evidence="1">
    <location>
        <begin position="1"/>
        <end position="70"/>
    </location>
</feature>
<sequence length="84" mass="9579">MVQRAFSMLLRGLPGFVNSVFKLAQLLLLCFDYSCVSKRAQTVNITFKMKNKETTQHFIIDSTMLKVYGEGERASRKRGTDGKQ</sequence>
<evidence type="ECO:0000259" key="1">
    <source>
        <dbReference type="Pfam" id="PF13737"/>
    </source>
</evidence>
<dbReference type="Pfam" id="PF13737">
    <property type="entry name" value="DDE_Tnp_1_5"/>
    <property type="match status" value="1"/>
</dbReference>